<feature type="domain" description="NADP-dependent oxidoreductase" evidence="7">
    <location>
        <begin position="22"/>
        <end position="274"/>
    </location>
</feature>
<dbReference type="SUPFAM" id="SSF51430">
    <property type="entry name" value="NAD(P)-linked oxidoreductase"/>
    <property type="match status" value="1"/>
</dbReference>
<sequence>MTPAIPTLKLNDGNEIPMLAYGLGTARYKPQGGPMDESLVNLTKTAIDVGFTHIDGAEMYGNEEEQGAAIKQSGVPREKLYIVTKYGAVKGLSIPESFEASLKRLGVDHVDLYLIHSPYSAETAEALQKQWADMEAIKASGRAKSIGVSNFLQEHLETILKTAKVPPAINSVEFHPYLQRSALVDYHRKNSIAISCYGPLTPIVHAKGGPVDGLWKQLAEKYGVSESEIGLRWCIDQGLVAITTSSKRERLEAFISKIPTFQLTPREVAEIAKLGNQKHFRAFWTAKFAADDRR</sequence>
<dbReference type="HOGENOM" id="CLU_023205_0_3_1"/>
<dbReference type="InterPro" id="IPR018170">
    <property type="entry name" value="Aldo/ket_reductase_CS"/>
</dbReference>
<dbReference type="InterPro" id="IPR020471">
    <property type="entry name" value="AKR"/>
</dbReference>
<evidence type="ECO:0000313" key="8">
    <source>
        <dbReference type="EMBL" id="KFH41614.1"/>
    </source>
</evidence>
<gene>
    <name evidence="8" type="ORF">ACRE_076670</name>
</gene>
<dbReference type="PROSITE" id="PS00062">
    <property type="entry name" value="ALDOKETO_REDUCTASE_2"/>
    <property type="match status" value="1"/>
</dbReference>
<feature type="binding site" evidence="5">
    <location>
        <position position="116"/>
    </location>
    <ligand>
        <name>substrate</name>
    </ligand>
</feature>
<dbReference type="PANTHER" id="PTHR43827">
    <property type="entry name" value="2,5-DIKETO-D-GLUCONIC ACID REDUCTASE"/>
    <property type="match status" value="1"/>
</dbReference>
<feature type="site" description="Lowers pKa of active site Tyr" evidence="6">
    <location>
        <position position="85"/>
    </location>
</feature>
<dbReference type="STRING" id="857340.A0A086SWY2"/>
<reference evidence="9" key="1">
    <citation type="journal article" date="2014" name="Genome Announc.">
        <title>Genome sequence and annotation of Acremonium chrysogenum, producer of the beta-lactam antibiotic cephalosporin C.</title>
        <authorList>
            <person name="Terfehr D."/>
            <person name="Dahlmann T.A."/>
            <person name="Specht T."/>
            <person name="Zadra I."/>
            <person name="Kuernsteiner H."/>
            <person name="Kueck U."/>
        </authorList>
    </citation>
    <scope>NUCLEOTIDE SEQUENCE [LARGE SCALE GENOMIC DNA]</scope>
    <source>
        <strain evidence="9">ATCC 11550 / CBS 779.69 / DSM 880 / IAM 14645 / JCM 23072 / IMI 49137</strain>
    </source>
</reference>
<dbReference type="Gene3D" id="3.20.20.100">
    <property type="entry name" value="NADP-dependent oxidoreductase domain"/>
    <property type="match status" value="1"/>
</dbReference>
<keyword evidence="3" id="KW-0560">Oxidoreductase</keyword>
<comment type="similarity">
    <text evidence="1">Belongs to the aldo/keto reductase family.</text>
</comment>
<accession>A0A086SWY2</accession>
<protein>
    <submittedName>
        <fullName evidence="8">NAD/NADP-dependent indole-3-acetaldehyde reductase-like protein</fullName>
    </submittedName>
</protein>
<dbReference type="CDD" id="cd19120">
    <property type="entry name" value="AKR_AKR3C2-3"/>
    <property type="match status" value="1"/>
</dbReference>
<dbReference type="AlphaFoldDB" id="A0A086SWY2"/>
<dbReference type="PIRSF" id="PIRSF000097">
    <property type="entry name" value="AKR"/>
    <property type="match status" value="1"/>
</dbReference>
<evidence type="ECO:0000259" key="7">
    <source>
        <dbReference type="Pfam" id="PF00248"/>
    </source>
</evidence>
<evidence type="ECO:0000256" key="1">
    <source>
        <dbReference type="ARBA" id="ARBA00007905"/>
    </source>
</evidence>
<comment type="caution">
    <text evidence="8">The sequence shown here is derived from an EMBL/GenBank/DDBJ whole genome shotgun (WGS) entry which is preliminary data.</text>
</comment>
<organism evidence="8 9">
    <name type="scientific">Hapsidospora chrysogenum (strain ATCC 11550 / CBS 779.69 / DSM 880 / IAM 14645 / JCM 23072 / IMI 49137)</name>
    <name type="common">Acremonium chrysogenum</name>
    <dbReference type="NCBI Taxonomy" id="857340"/>
    <lineage>
        <taxon>Eukaryota</taxon>
        <taxon>Fungi</taxon>
        <taxon>Dikarya</taxon>
        <taxon>Ascomycota</taxon>
        <taxon>Pezizomycotina</taxon>
        <taxon>Sordariomycetes</taxon>
        <taxon>Hypocreomycetidae</taxon>
        <taxon>Hypocreales</taxon>
        <taxon>Bionectriaceae</taxon>
        <taxon>Hapsidospora</taxon>
    </lineage>
</organism>
<keyword evidence="9" id="KW-1185">Reference proteome</keyword>
<dbReference type="GO" id="GO:0016652">
    <property type="term" value="F:oxidoreductase activity, acting on NAD(P)H as acceptor"/>
    <property type="evidence" value="ECO:0007669"/>
    <property type="project" value="InterPro"/>
</dbReference>
<dbReference type="PRINTS" id="PR00069">
    <property type="entry name" value="ALDKETRDTASE"/>
</dbReference>
<dbReference type="Pfam" id="PF00248">
    <property type="entry name" value="Aldo_ket_red"/>
    <property type="match status" value="1"/>
</dbReference>
<dbReference type="GO" id="GO:0016616">
    <property type="term" value="F:oxidoreductase activity, acting on the CH-OH group of donors, NAD or NADP as acceptor"/>
    <property type="evidence" value="ECO:0007669"/>
    <property type="project" value="UniProtKB-ARBA"/>
</dbReference>
<dbReference type="EMBL" id="JPKY01000121">
    <property type="protein sequence ID" value="KFH41614.1"/>
    <property type="molecule type" value="Genomic_DNA"/>
</dbReference>
<evidence type="ECO:0000256" key="5">
    <source>
        <dbReference type="PIRSR" id="PIRSR000097-2"/>
    </source>
</evidence>
<evidence type="ECO:0000256" key="6">
    <source>
        <dbReference type="PIRSR" id="PIRSR000097-3"/>
    </source>
</evidence>
<feature type="active site" description="Proton donor" evidence="4">
    <location>
        <position position="60"/>
    </location>
</feature>
<dbReference type="OrthoDB" id="416253at2759"/>
<keyword evidence="2" id="KW-0521">NADP</keyword>
<dbReference type="PANTHER" id="PTHR43827:SF3">
    <property type="entry name" value="NADP-DEPENDENT OXIDOREDUCTASE DOMAIN-CONTAINING PROTEIN"/>
    <property type="match status" value="1"/>
</dbReference>
<dbReference type="InterPro" id="IPR023210">
    <property type="entry name" value="NADP_OxRdtase_dom"/>
</dbReference>
<evidence type="ECO:0000256" key="3">
    <source>
        <dbReference type="ARBA" id="ARBA00023002"/>
    </source>
</evidence>
<name>A0A086SWY2_HAPC1</name>
<evidence type="ECO:0000313" key="9">
    <source>
        <dbReference type="Proteomes" id="UP000029964"/>
    </source>
</evidence>
<proteinExistence type="inferred from homology"/>
<dbReference type="FunFam" id="3.20.20.100:FF:000002">
    <property type="entry name" value="2,5-diketo-D-gluconic acid reductase A"/>
    <property type="match status" value="1"/>
</dbReference>
<dbReference type="InterPro" id="IPR036812">
    <property type="entry name" value="NAD(P)_OxRdtase_dom_sf"/>
</dbReference>
<dbReference type="InterPro" id="IPR044494">
    <property type="entry name" value="AKR3C2/3"/>
</dbReference>
<dbReference type="Proteomes" id="UP000029964">
    <property type="component" value="Unassembled WGS sequence"/>
</dbReference>
<evidence type="ECO:0000256" key="4">
    <source>
        <dbReference type="PIRSR" id="PIRSR000097-1"/>
    </source>
</evidence>
<evidence type="ECO:0000256" key="2">
    <source>
        <dbReference type="ARBA" id="ARBA00022857"/>
    </source>
</evidence>